<dbReference type="Proteomes" id="UP000245998">
    <property type="component" value="Unassembled WGS sequence"/>
</dbReference>
<keyword evidence="8" id="KW-1185">Reference proteome</keyword>
<dbReference type="EMBL" id="QCZG01000004">
    <property type="protein sequence ID" value="PWA12906.1"/>
    <property type="molecule type" value="Genomic_DNA"/>
</dbReference>
<name>A0A2U1K5U4_9BACI</name>
<dbReference type="Pfam" id="PF00691">
    <property type="entry name" value="OmpA"/>
    <property type="match status" value="1"/>
</dbReference>
<feature type="region of interest" description="Disordered" evidence="5">
    <location>
        <begin position="29"/>
        <end position="63"/>
    </location>
</feature>
<accession>A0A2U1K5U4</accession>
<dbReference type="AlphaFoldDB" id="A0A2U1K5U4"/>
<dbReference type="CDD" id="cd07185">
    <property type="entry name" value="OmpA_C-like"/>
    <property type="match status" value="1"/>
</dbReference>
<dbReference type="PRINTS" id="PR01021">
    <property type="entry name" value="OMPADOMAIN"/>
</dbReference>
<dbReference type="PROSITE" id="PS51123">
    <property type="entry name" value="OMPA_2"/>
    <property type="match status" value="1"/>
</dbReference>
<feature type="domain" description="OmpA-like" evidence="6">
    <location>
        <begin position="338"/>
        <end position="456"/>
    </location>
</feature>
<evidence type="ECO:0000256" key="1">
    <source>
        <dbReference type="ARBA" id="ARBA00004442"/>
    </source>
</evidence>
<dbReference type="InterPro" id="IPR006664">
    <property type="entry name" value="OMP_bac"/>
</dbReference>
<feature type="region of interest" description="Disordered" evidence="5">
    <location>
        <begin position="432"/>
        <end position="456"/>
    </location>
</feature>
<protein>
    <recommendedName>
        <fullName evidence="6">OmpA-like domain-containing protein</fullName>
    </recommendedName>
</protein>
<dbReference type="PANTHER" id="PTHR30329:SF21">
    <property type="entry name" value="LIPOPROTEIN YIAD-RELATED"/>
    <property type="match status" value="1"/>
</dbReference>
<dbReference type="GO" id="GO:0009279">
    <property type="term" value="C:cell outer membrane"/>
    <property type="evidence" value="ECO:0007669"/>
    <property type="project" value="UniProtKB-SubCell"/>
</dbReference>
<evidence type="ECO:0000256" key="4">
    <source>
        <dbReference type="PROSITE-ProRule" id="PRU00473"/>
    </source>
</evidence>
<dbReference type="InterPro" id="IPR006665">
    <property type="entry name" value="OmpA-like"/>
</dbReference>
<feature type="compositionally biased region" description="Basic and acidic residues" evidence="5">
    <location>
        <begin position="437"/>
        <end position="450"/>
    </location>
</feature>
<dbReference type="RefSeq" id="WP_116553460.1">
    <property type="nucleotide sequence ID" value="NZ_QCZG01000004.1"/>
</dbReference>
<dbReference type="PANTHER" id="PTHR30329">
    <property type="entry name" value="STATOR ELEMENT OF FLAGELLAR MOTOR COMPLEX"/>
    <property type="match status" value="1"/>
</dbReference>
<feature type="compositionally biased region" description="Low complexity" evidence="5">
    <location>
        <begin position="52"/>
        <end position="62"/>
    </location>
</feature>
<organism evidence="7 8">
    <name type="scientific">Pueribacillus theae</name>
    <dbReference type="NCBI Taxonomy" id="2171751"/>
    <lineage>
        <taxon>Bacteria</taxon>
        <taxon>Bacillati</taxon>
        <taxon>Bacillota</taxon>
        <taxon>Bacilli</taxon>
        <taxon>Bacillales</taxon>
        <taxon>Bacillaceae</taxon>
        <taxon>Pueribacillus</taxon>
    </lineage>
</organism>
<evidence type="ECO:0000256" key="2">
    <source>
        <dbReference type="ARBA" id="ARBA00023136"/>
    </source>
</evidence>
<dbReference type="PROSITE" id="PS51257">
    <property type="entry name" value="PROKAR_LIPOPROTEIN"/>
    <property type="match status" value="1"/>
</dbReference>
<dbReference type="OrthoDB" id="193257at2"/>
<evidence type="ECO:0000259" key="6">
    <source>
        <dbReference type="PROSITE" id="PS51123"/>
    </source>
</evidence>
<comment type="caution">
    <text evidence="7">The sequence shown here is derived from an EMBL/GenBank/DDBJ whole genome shotgun (WGS) entry which is preliminary data.</text>
</comment>
<gene>
    <name evidence="7" type="ORF">DCC39_03280</name>
</gene>
<reference evidence="7 8" key="1">
    <citation type="submission" date="2018-04" db="EMBL/GenBank/DDBJ databases">
        <title>Camelliibacillus theae gen. nov., sp. nov., isolated from Pu'er tea.</title>
        <authorList>
            <person name="Niu L."/>
        </authorList>
    </citation>
    <scope>NUCLEOTIDE SEQUENCE [LARGE SCALE GENOMIC DNA]</scope>
    <source>
        <strain evidence="7 8">T8</strain>
    </source>
</reference>
<proteinExistence type="predicted"/>
<comment type="subcellular location">
    <subcellularLocation>
        <location evidence="1">Cell outer membrane</location>
    </subcellularLocation>
</comment>
<keyword evidence="2 4" id="KW-0472">Membrane</keyword>
<keyword evidence="3" id="KW-0998">Cell outer membrane</keyword>
<evidence type="ECO:0000256" key="5">
    <source>
        <dbReference type="SAM" id="MobiDB-lite"/>
    </source>
</evidence>
<dbReference type="Gene3D" id="3.30.1330.60">
    <property type="entry name" value="OmpA-like domain"/>
    <property type="match status" value="1"/>
</dbReference>
<evidence type="ECO:0000313" key="8">
    <source>
        <dbReference type="Proteomes" id="UP000245998"/>
    </source>
</evidence>
<evidence type="ECO:0000313" key="7">
    <source>
        <dbReference type="EMBL" id="PWA12906.1"/>
    </source>
</evidence>
<dbReference type="SUPFAM" id="SSF103088">
    <property type="entry name" value="OmpA-like"/>
    <property type="match status" value="1"/>
</dbReference>
<dbReference type="InterPro" id="IPR036737">
    <property type="entry name" value="OmpA-like_sf"/>
</dbReference>
<evidence type="ECO:0000256" key="3">
    <source>
        <dbReference type="ARBA" id="ARBA00023237"/>
    </source>
</evidence>
<dbReference type="InterPro" id="IPR050330">
    <property type="entry name" value="Bact_OuterMem_StrucFunc"/>
</dbReference>
<sequence length="456" mass="50623">MRNDLGVTFIFLIGCALVLTGCLAVKDEPGSEDAAASGQELENELSEEASGKDSGSSGSDLGNLEVWIGGEVTVTEDKITIKGESNLLPGTSIDSSGVNDVGFASTNFIDSTTVKDDGSFYFEFPGRESSIAVDLKLSNRNEETKEHYGENLEKVTGPQVYRTKEHGKYEVKADFIIDTDKEMPYTFSIETPEWGEVPDDYGDPHVWMEADVTSDHNYLYFHGKSNLLEGSQIGGNLRQASGGIVPFSYDFTQVNPDGSFELRVRYTNLRDGMYMPITYEPDSNSWEDVVAAYGEEGEKLEGDLVHKNDDGKQYAELQVMLDAPDLNPPEEVGMTVEEEEIKMQVPDDLLFDFDESALKKEAKDTLDDILKDLADLEKGTVIHINGHTDNVGDPEYNKKLSEKRARAVWDYMKKDGEIDGLDVHIQGYGDTKPIASNEKEEGRSKNRRVEIVINPQ</sequence>